<evidence type="ECO:0000256" key="1">
    <source>
        <dbReference type="SAM" id="MobiDB-lite"/>
    </source>
</evidence>
<feature type="compositionally biased region" description="Basic and acidic residues" evidence="1">
    <location>
        <begin position="13"/>
        <end position="25"/>
    </location>
</feature>
<reference evidence="2" key="1">
    <citation type="journal article" date="2021" name="PeerJ">
        <title>Extensive microbial diversity within the chicken gut microbiome revealed by metagenomics and culture.</title>
        <authorList>
            <person name="Gilroy R."/>
            <person name="Ravi A."/>
            <person name="Getino M."/>
            <person name="Pursley I."/>
            <person name="Horton D.L."/>
            <person name="Alikhan N.F."/>
            <person name="Baker D."/>
            <person name="Gharbi K."/>
            <person name="Hall N."/>
            <person name="Watson M."/>
            <person name="Adriaenssens E.M."/>
            <person name="Foster-Nyarko E."/>
            <person name="Jarju S."/>
            <person name="Secka A."/>
            <person name="Antonio M."/>
            <person name="Oren A."/>
            <person name="Chaudhuri R.R."/>
            <person name="La Ragione R."/>
            <person name="Hildebrand F."/>
            <person name="Pallen M.J."/>
        </authorList>
    </citation>
    <scope>NUCLEOTIDE SEQUENCE</scope>
    <source>
        <strain evidence="2">ChiSjej2B20-11307</strain>
    </source>
</reference>
<evidence type="ECO:0000313" key="2">
    <source>
        <dbReference type="EMBL" id="HJA06790.1"/>
    </source>
</evidence>
<protein>
    <submittedName>
        <fullName evidence="2">Uncharacterized protein</fullName>
    </submittedName>
</protein>
<sequence length="53" mass="5668">MREIKYCPPKKNGGKDSGADLEKPTPEIILPPPTNATNVIPDEVPRQDGPGGE</sequence>
<accession>A0A9D2HB06</accession>
<dbReference type="Proteomes" id="UP000824223">
    <property type="component" value="Unassembled WGS sequence"/>
</dbReference>
<reference evidence="2" key="2">
    <citation type="submission" date="2021-04" db="EMBL/GenBank/DDBJ databases">
        <authorList>
            <person name="Gilroy R."/>
        </authorList>
    </citation>
    <scope>NUCLEOTIDE SEQUENCE</scope>
    <source>
        <strain evidence="2">ChiSjej2B20-11307</strain>
    </source>
</reference>
<feature type="region of interest" description="Disordered" evidence="1">
    <location>
        <begin position="1"/>
        <end position="53"/>
    </location>
</feature>
<comment type="caution">
    <text evidence="2">The sequence shown here is derived from an EMBL/GenBank/DDBJ whole genome shotgun (WGS) entry which is preliminary data.</text>
</comment>
<gene>
    <name evidence="2" type="ORF">H9798_06555</name>
</gene>
<organism evidence="2 3">
    <name type="scientific">Candidatus Mediterraneibacter pullicola</name>
    <dbReference type="NCBI Taxonomy" id="2838682"/>
    <lineage>
        <taxon>Bacteria</taxon>
        <taxon>Bacillati</taxon>
        <taxon>Bacillota</taxon>
        <taxon>Clostridia</taxon>
        <taxon>Lachnospirales</taxon>
        <taxon>Lachnospiraceae</taxon>
        <taxon>Mediterraneibacter</taxon>
    </lineage>
</organism>
<evidence type="ECO:0000313" key="3">
    <source>
        <dbReference type="Proteomes" id="UP000824223"/>
    </source>
</evidence>
<proteinExistence type="predicted"/>
<dbReference type="EMBL" id="DXAK01000033">
    <property type="protein sequence ID" value="HJA06790.1"/>
    <property type="molecule type" value="Genomic_DNA"/>
</dbReference>
<dbReference type="AlphaFoldDB" id="A0A9D2HB06"/>
<name>A0A9D2HB06_9FIRM</name>